<evidence type="ECO:0000313" key="6">
    <source>
        <dbReference type="EMBL" id="MBC2778291.1"/>
    </source>
</evidence>
<dbReference type="GO" id="GO:0033468">
    <property type="term" value="P:CMP-keto-3-deoxy-D-manno-octulosonic acid biosynthetic process"/>
    <property type="evidence" value="ECO:0007669"/>
    <property type="project" value="UniProtKB-UniRule"/>
</dbReference>
<dbReference type="NCBIfam" id="TIGR00466">
    <property type="entry name" value="kdsB"/>
    <property type="match status" value="1"/>
</dbReference>
<dbReference type="NCBIfam" id="NF003950">
    <property type="entry name" value="PRK05450.1-3"/>
    <property type="match status" value="1"/>
</dbReference>
<dbReference type="UniPathway" id="UPA00358">
    <property type="reaction ID" value="UER00476"/>
</dbReference>
<dbReference type="GO" id="GO:0009103">
    <property type="term" value="P:lipopolysaccharide biosynthetic process"/>
    <property type="evidence" value="ECO:0007669"/>
    <property type="project" value="UniProtKB-UniRule"/>
</dbReference>
<reference evidence="6 7" key="1">
    <citation type="submission" date="2020-08" db="EMBL/GenBank/DDBJ databases">
        <title>Draft genome sequence of Parasphingopyxis sp. GrpM-11.</title>
        <authorList>
            <person name="Oh J."/>
            <person name="Roh D.-H."/>
        </authorList>
    </citation>
    <scope>NUCLEOTIDE SEQUENCE [LARGE SCALE GENOMIC DNA]</scope>
    <source>
        <strain evidence="6 7">GrpM-11</strain>
    </source>
</reference>
<dbReference type="PANTHER" id="PTHR42866">
    <property type="entry name" value="3-DEOXY-MANNO-OCTULOSONATE CYTIDYLYLTRANSFERASE"/>
    <property type="match status" value="1"/>
</dbReference>
<dbReference type="GO" id="GO:0005829">
    <property type="term" value="C:cytosol"/>
    <property type="evidence" value="ECO:0007669"/>
    <property type="project" value="TreeGrafter"/>
</dbReference>
<name>A0A842I0R3_9SPHN</name>
<dbReference type="HAMAP" id="MF_00057">
    <property type="entry name" value="KdsB"/>
    <property type="match status" value="1"/>
</dbReference>
<keyword evidence="2 5" id="KW-0808">Transferase</keyword>
<evidence type="ECO:0000256" key="4">
    <source>
        <dbReference type="ARBA" id="ARBA00022985"/>
    </source>
</evidence>
<dbReference type="EMBL" id="JACJVJ010000002">
    <property type="protein sequence ID" value="MBC2778291.1"/>
    <property type="molecule type" value="Genomic_DNA"/>
</dbReference>
<dbReference type="FunFam" id="3.90.550.10:FF:000011">
    <property type="entry name" value="3-deoxy-manno-octulosonate cytidylyltransferase"/>
    <property type="match status" value="1"/>
</dbReference>
<dbReference type="NCBIfam" id="NF003952">
    <property type="entry name" value="PRK05450.1-5"/>
    <property type="match status" value="1"/>
</dbReference>
<dbReference type="Gene3D" id="3.90.550.10">
    <property type="entry name" value="Spore Coat Polysaccharide Biosynthesis Protein SpsA, Chain A"/>
    <property type="match status" value="1"/>
</dbReference>
<organism evidence="6 7">
    <name type="scientific">Parasphingopyxis marina</name>
    <dbReference type="NCBI Taxonomy" id="2761622"/>
    <lineage>
        <taxon>Bacteria</taxon>
        <taxon>Pseudomonadati</taxon>
        <taxon>Pseudomonadota</taxon>
        <taxon>Alphaproteobacteria</taxon>
        <taxon>Sphingomonadales</taxon>
        <taxon>Sphingomonadaceae</taxon>
        <taxon>Parasphingopyxis</taxon>
    </lineage>
</organism>
<comment type="pathway">
    <text evidence="5">Nucleotide-sugar biosynthesis; CMP-3-deoxy-D-manno-octulosonate biosynthesis; CMP-3-deoxy-D-manno-octulosonate from 3-deoxy-D-manno-octulosonate and CTP: step 1/1.</text>
</comment>
<dbReference type="GO" id="GO:0008690">
    <property type="term" value="F:3-deoxy-manno-octulosonate cytidylyltransferase activity"/>
    <property type="evidence" value="ECO:0007669"/>
    <property type="project" value="UniProtKB-UniRule"/>
</dbReference>
<dbReference type="CDD" id="cd02517">
    <property type="entry name" value="CMP-KDO-Synthetase"/>
    <property type="match status" value="1"/>
</dbReference>
<keyword evidence="7" id="KW-1185">Reference proteome</keyword>
<comment type="similarity">
    <text evidence="5">Belongs to the KdsB family.</text>
</comment>
<dbReference type="Proteomes" id="UP000564378">
    <property type="component" value="Unassembled WGS sequence"/>
</dbReference>
<comment type="subcellular location">
    <subcellularLocation>
        <location evidence="5">Cytoplasm</location>
    </subcellularLocation>
    <subcellularLocation>
        <location evidence="1">Membrane</location>
    </subcellularLocation>
</comment>
<dbReference type="InterPro" id="IPR003329">
    <property type="entry name" value="Cytidylyl_trans"/>
</dbReference>
<dbReference type="InterPro" id="IPR004528">
    <property type="entry name" value="KdsB"/>
</dbReference>
<gene>
    <name evidence="5 6" type="primary">kdsB</name>
    <name evidence="6" type="ORF">H6P80_11750</name>
</gene>
<comment type="function">
    <text evidence="5">Activates KDO (a required 8-carbon sugar) for incorporation into bacterial lipopolysaccharide in Gram-negative bacteria.</text>
</comment>
<dbReference type="EC" id="2.7.7.38" evidence="5"/>
<comment type="catalytic activity">
    <reaction evidence="5">
        <text>3-deoxy-alpha-D-manno-oct-2-ulosonate + CTP = CMP-3-deoxy-beta-D-manno-octulosonate + diphosphate</text>
        <dbReference type="Rhea" id="RHEA:23448"/>
        <dbReference type="ChEBI" id="CHEBI:33019"/>
        <dbReference type="ChEBI" id="CHEBI:37563"/>
        <dbReference type="ChEBI" id="CHEBI:85986"/>
        <dbReference type="ChEBI" id="CHEBI:85987"/>
        <dbReference type="EC" id="2.7.7.38"/>
    </reaction>
</comment>
<accession>A0A842I0R3</accession>
<dbReference type="PANTHER" id="PTHR42866:SF2">
    <property type="entry name" value="3-DEOXY-MANNO-OCTULOSONATE CYTIDYLYLTRANSFERASE, MITOCHONDRIAL"/>
    <property type="match status" value="1"/>
</dbReference>
<proteinExistence type="inferred from homology"/>
<evidence type="ECO:0000256" key="1">
    <source>
        <dbReference type="ARBA" id="ARBA00004370"/>
    </source>
</evidence>
<keyword evidence="4 5" id="KW-0448">Lipopolysaccharide biosynthesis</keyword>
<keyword evidence="3 5" id="KW-0548">Nucleotidyltransferase</keyword>
<dbReference type="InterPro" id="IPR029044">
    <property type="entry name" value="Nucleotide-diphossugar_trans"/>
</dbReference>
<dbReference type="Pfam" id="PF02348">
    <property type="entry name" value="CTP_transf_3"/>
    <property type="match status" value="1"/>
</dbReference>
<protein>
    <recommendedName>
        <fullName evidence="5">3-deoxy-manno-octulosonate cytidylyltransferase</fullName>
        <ecNumber evidence="5">2.7.7.38</ecNumber>
    </recommendedName>
    <alternativeName>
        <fullName evidence="5">CMP-2-keto-3-deoxyoctulosonic acid synthase</fullName>
        <shortName evidence="5">CKS</shortName>
        <shortName evidence="5">CMP-KDO synthase</shortName>
    </alternativeName>
</protein>
<evidence type="ECO:0000256" key="2">
    <source>
        <dbReference type="ARBA" id="ARBA00022679"/>
    </source>
</evidence>
<evidence type="ECO:0000256" key="3">
    <source>
        <dbReference type="ARBA" id="ARBA00022695"/>
    </source>
</evidence>
<dbReference type="SUPFAM" id="SSF53448">
    <property type="entry name" value="Nucleotide-diphospho-sugar transferases"/>
    <property type="match status" value="1"/>
</dbReference>
<dbReference type="AlphaFoldDB" id="A0A842I0R3"/>
<dbReference type="GO" id="GO:0016020">
    <property type="term" value="C:membrane"/>
    <property type="evidence" value="ECO:0007669"/>
    <property type="project" value="UniProtKB-SubCell"/>
</dbReference>
<evidence type="ECO:0000256" key="5">
    <source>
        <dbReference type="HAMAP-Rule" id="MF_00057"/>
    </source>
</evidence>
<keyword evidence="5" id="KW-0963">Cytoplasm</keyword>
<dbReference type="NCBIfam" id="NF009905">
    <property type="entry name" value="PRK13368.1"/>
    <property type="match status" value="1"/>
</dbReference>
<sequence length="239" mass="26163">MKIVALIPTRWGSTRFPGKALTPLLNKPMVAHVWEKTIAAKGIDDVIVATDDERIVRAVGEFGGHVEMTRADHDSGSDRIAEVAERIEADAIINVQGDEPLVRSSDLSRLAELMRDDPEVQVASLCHAIPAKEAANPNRVKVVRNALGDALYFSRSLIPHPRDEGHARYWQHAGVYAYRREALLAFPGLPVPSEERAEALEQLRFLAAGISIRLIETEPSGPGVDTPEDVETVEKLLGG</sequence>
<evidence type="ECO:0000313" key="7">
    <source>
        <dbReference type="Proteomes" id="UP000564378"/>
    </source>
</evidence>
<comment type="caution">
    <text evidence="6">The sequence shown here is derived from an EMBL/GenBank/DDBJ whole genome shotgun (WGS) entry which is preliminary data.</text>
</comment>